<dbReference type="AlphaFoldDB" id="A0A073KK98"/>
<dbReference type="PROSITE" id="PS50249">
    <property type="entry name" value="MPN"/>
    <property type="match status" value="1"/>
</dbReference>
<protein>
    <submittedName>
        <fullName evidence="11">DNA repair protein RadC</fullName>
    </submittedName>
    <submittedName>
        <fullName evidence="9">JAB domain-containing protein</fullName>
    </submittedName>
</protein>
<evidence type="ECO:0000313" key="11">
    <source>
        <dbReference type="EMBL" id="MDV5391832.1"/>
    </source>
</evidence>
<dbReference type="RefSeq" id="WP_011073923.1">
    <property type="nucleotide sequence ID" value="NZ_AP025014.1"/>
</dbReference>
<dbReference type="InterPro" id="IPR046778">
    <property type="entry name" value="UPF0758_N"/>
</dbReference>
<dbReference type="EMBL" id="JASGOQ010000001">
    <property type="protein sequence ID" value="MDV5391832.1"/>
    <property type="molecule type" value="Genomic_DNA"/>
</dbReference>
<dbReference type="NCBIfam" id="NF000642">
    <property type="entry name" value="PRK00024.1"/>
    <property type="match status" value="1"/>
</dbReference>
<dbReference type="SUPFAM" id="SSF47781">
    <property type="entry name" value="RuvA domain 2-like"/>
    <property type="match status" value="1"/>
</dbReference>
<dbReference type="EMBL" id="SUNE01000015">
    <property type="protein sequence ID" value="MDG5901575.1"/>
    <property type="molecule type" value="Genomic_DNA"/>
</dbReference>
<evidence type="ECO:0000256" key="1">
    <source>
        <dbReference type="ARBA" id="ARBA00010243"/>
    </source>
</evidence>
<evidence type="ECO:0000313" key="13">
    <source>
        <dbReference type="Proteomes" id="UP001187859"/>
    </source>
</evidence>
<dbReference type="PANTHER" id="PTHR30471:SF3">
    <property type="entry name" value="UPF0758 PROTEIN YEES-RELATED"/>
    <property type="match status" value="1"/>
</dbReference>
<evidence type="ECO:0000256" key="4">
    <source>
        <dbReference type="ARBA" id="ARBA00022801"/>
    </source>
</evidence>
<organism evidence="11 13">
    <name type="scientific">Shewanella xiamenensis</name>
    <dbReference type="NCBI Taxonomy" id="332186"/>
    <lineage>
        <taxon>Bacteria</taxon>
        <taxon>Pseudomonadati</taxon>
        <taxon>Pseudomonadota</taxon>
        <taxon>Gammaproteobacteria</taxon>
        <taxon>Alteromonadales</taxon>
        <taxon>Shewanellaceae</taxon>
        <taxon>Shewanella</taxon>
    </lineage>
</organism>
<keyword evidence="5" id="KW-0862">Zinc</keyword>
<evidence type="ECO:0000256" key="3">
    <source>
        <dbReference type="ARBA" id="ARBA00022723"/>
    </source>
</evidence>
<dbReference type="Proteomes" id="UP001152518">
    <property type="component" value="Unassembled WGS sequence"/>
</dbReference>
<dbReference type="Pfam" id="PF04002">
    <property type="entry name" value="RadC"/>
    <property type="match status" value="1"/>
</dbReference>
<evidence type="ECO:0000313" key="9">
    <source>
        <dbReference type="EMBL" id="MDG5901575.1"/>
    </source>
</evidence>
<dbReference type="InterPro" id="IPR001405">
    <property type="entry name" value="UPF0758"/>
</dbReference>
<dbReference type="SMR" id="A0A073KK98"/>
<keyword evidence="6" id="KW-0482">Metalloprotease</keyword>
<proteinExistence type="inferred from homology"/>
<evidence type="ECO:0000313" key="12">
    <source>
        <dbReference type="Proteomes" id="UP001159075"/>
    </source>
</evidence>
<reference evidence="9" key="2">
    <citation type="submission" date="2019-04" db="EMBL/GenBank/DDBJ databases">
        <authorList>
            <person name="Zou H."/>
        </authorList>
    </citation>
    <scope>NUCLEOTIDE SEQUENCE</scope>
    <source>
        <strain evidence="9">2015oxa</strain>
    </source>
</reference>
<dbReference type="GeneID" id="75187086"/>
<dbReference type="GO" id="GO:0006508">
    <property type="term" value="P:proteolysis"/>
    <property type="evidence" value="ECO:0007669"/>
    <property type="project" value="UniProtKB-KW"/>
</dbReference>
<comment type="similarity">
    <text evidence="1 7">Belongs to the UPF0758 family.</text>
</comment>
<dbReference type="PANTHER" id="PTHR30471">
    <property type="entry name" value="DNA REPAIR PROTEIN RADC"/>
    <property type="match status" value="1"/>
</dbReference>
<feature type="domain" description="MPN" evidence="8">
    <location>
        <begin position="102"/>
        <end position="224"/>
    </location>
</feature>
<keyword evidence="12" id="KW-1185">Reference proteome</keyword>
<keyword evidence="4" id="KW-0378">Hydrolase</keyword>
<dbReference type="EMBL" id="JAOTLW010000021">
    <property type="protein sequence ID" value="MDI5833378.1"/>
    <property type="molecule type" value="Genomic_DNA"/>
</dbReference>
<dbReference type="InterPro" id="IPR010994">
    <property type="entry name" value="RuvA_2-like"/>
</dbReference>
<dbReference type="Pfam" id="PF20582">
    <property type="entry name" value="UPF0758_N"/>
    <property type="match status" value="1"/>
</dbReference>
<dbReference type="InterPro" id="IPR025657">
    <property type="entry name" value="RadC_JAB"/>
</dbReference>
<dbReference type="GO" id="GO:0046872">
    <property type="term" value="F:metal ion binding"/>
    <property type="evidence" value="ECO:0007669"/>
    <property type="project" value="UniProtKB-KW"/>
</dbReference>
<dbReference type="FunFam" id="3.40.140.10:FF:000032">
    <property type="entry name" value="DNA repair protein RadC"/>
    <property type="match status" value="1"/>
</dbReference>
<dbReference type="InterPro" id="IPR020891">
    <property type="entry name" value="UPF0758_CS"/>
</dbReference>
<reference evidence="11" key="4">
    <citation type="submission" date="2023-05" db="EMBL/GenBank/DDBJ databases">
        <title>Colonisation of extended spectrum b-lactamase- and carbapenemase-producing bacteria on hospital surfaces from low- and middle-income countries.</title>
        <authorList>
            <person name="Nieto-Rosado M."/>
            <person name="Sands K."/>
            <person name="Iregbu K."/>
            <person name="Zahra R."/>
            <person name="Mazarati J.B."/>
            <person name="Mehtar S."/>
            <person name="Barnards-Group B."/>
            <person name="Walsh T.R."/>
        </authorList>
    </citation>
    <scope>NUCLEOTIDE SEQUENCE</scope>
    <source>
        <strain evidence="11">PP-E493</strain>
    </source>
</reference>
<reference evidence="10 12" key="3">
    <citation type="submission" date="2022-09" db="EMBL/GenBank/DDBJ databases">
        <title>The outer-membrane cytochrome OmcA is essential for infection of Shewanella oneidensis by a zebrafish-associated bacteriophage.</title>
        <authorList>
            <person name="Grenfell A.W."/>
            <person name="Intile P."/>
            <person name="Mcfarlane J."/>
            <person name="Leung D."/>
            <person name="Abdalla K."/>
            <person name="Wold M."/>
            <person name="Kees E."/>
            <person name="Gralnick J."/>
        </authorList>
    </citation>
    <scope>NUCLEOTIDE SEQUENCE [LARGE SCALE GENOMIC DNA]</scope>
    <source>
        <strain evidence="10 12">NF-5</strain>
    </source>
</reference>
<dbReference type="Proteomes" id="UP001159075">
    <property type="component" value="Unassembled WGS sequence"/>
</dbReference>
<evidence type="ECO:0000313" key="10">
    <source>
        <dbReference type="EMBL" id="MDI5833378.1"/>
    </source>
</evidence>
<comment type="caution">
    <text evidence="11">The sequence shown here is derived from an EMBL/GenBank/DDBJ whole genome shotgun (WGS) entry which is preliminary data.</text>
</comment>
<evidence type="ECO:0000256" key="5">
    <source>
        <dbReference type="ARBA" id="ARBA00022833"/>
    </source>
</evidence>
<dbReference type="SUPFAM" id="SSF102712">
    <property type="entry name" value="JAB1/MPN domain"/>
    <property type="match status" value="1"/>
</dbReference>
<dbReference type="PROSITE" id="PS01302">
    <property type="entry name" value="UPF0758"/>
    <property type="match status" value="1"/>
</dbReference>
<evidence type="ECO:0000256" key="2">
    <source>
        <dbReference type="ARBA" id="ARBA00022670"/>
    </source>
</evidence>
<dbReference type="Proteomes" id="UP001187859">
    <property type="component" value="Unassembled WGS sequence"/>
</dbReference>
<dbReference type="OrthoDB" id="9804482at2"/>
<keyword evidence="3" id="KW-0479">Metal-binding</keyword>
<reference evidence="9" key="1">
    <citation type="journal article" date="2019" name="Int J Environ Res Public Health">
        <title>Characterization of Chromosome-Mediated BlaOXA-894 in Shewanella xiamenensis Isolated from Pig Wastewater.</title>
        <authorList>
            <person name="Zou H."/>
            <person name="Zhou Z."/>
            <person name="Xia H."/>
            <person name="Zhao Q."/>
            <person name="Li X."/>
        </authorList>
    </citation>
    <scope>NUCLEOTIDE SEQUENCE</scope>
    <source>
        <strain evidence="9">2015oxa</strain>
    </source>
</reference>
<dbReference type="GO" id="GO:0008237">
    <property type="term" value="F:metallopeptidase activity"/>
    <property type="evidence" value="ECO:0007669"/>
    <property type="project" value="UniProtKB-KW"/>
</dbReference>
<keyword evidence="2" id="KW-0645">Protease</keyword>
<dbReference type="NCBIfam" id="TIGR00608">
    <property type="entry name" value="radc"/>
    <property type="match status" value="1"/>
</dbReference>
<evidence type="ECO:0000259" key="8">
    <source>
        <dbReference type="PROSITE" id="PS50249"/>
    </source>
</evidence>
<dbReference type="Gene3D" id="3.40.140.10">
    <property type="entry name" value="Cytidine Deaminase, domain 2"/>
    <property type="match status" value="1"/>
</dbReference>
<evidence type="ECO:0000256" key="6">
    <source>
        <dbReference type="ARBA" id="ARBA00023049"/>
    </source>
</evidence>
<gene>
    <name evidence="11" type="primary">radC</name>
    <name evidence="9" type="ORF">E2650_17100</name>
    <name evidence="10" type="ORF">ODY93_17480</name>
    <name evidence="11" type="ORF">QM089_16615</name>
</gene>
<evidence type="ECO:0000256" key="7">
    <source>
        <dbReference type="RuleBase" id="RU003797"/>
    </source>
</evidence>
<dbReference type="InterPro" id="IPR037518">
    <property type="entry name" value="MPN"/>
</dbReference>
<dbReference type="CDD" id="cd08071">
    <property type="entry name" value="MPN_DUF2466"/>
    <property type="match status" value="1"/>
</dbReference>
<sequence>MAIKDWPEGEGPRDKLLLKGASHLSDAELLAVLLRNGLSGLNAVDLARSLIQEFGGLRSLLCAPKHQVCRLPGVGPVKYAQLQAAAELARRVAQENLQRGQVLTNPDLTRDYLMRQLADRSYEVFAILLLDSQHRVIQFVELFRGTIDSASVYPREVVSLVLEKKAAAVIVCHNHPSGIAEPSQADRRITERLKNALATIDVSLLDHMVVGDREIVSFAERGWIN</sequence>
<accession>A0A073KK98</accession>
<name>A0A073KK98_9GAMM</name>